<evidence type="ECO:0008006" key="4">
    <source>
        <dbReference type="Google" id="ProtNLM"/>
    </source>
</evidence>
<proteinExistence type="predicted"/>
<dbReference type="SMART" id="SM00028">
    <property type="entry name" value="TPR"/>
    <property type="match status" value="2"/>
</dbReference>
<protein>
    <recommendedName>
        <fullName evidence="4">Tetratricopeptide repeat protein</fullName>
    </recommendedName>
</protein>
<evidence type="ECO:0000256" key="1">
    <source>
        <dbReference type="PROSITE-ProRule" id="PRU00339"/>
    </source>
</evidence>
<keyword evidence="3" id="KW-1185">Reference proteome</keyword>
<gene>
    <name evidence="2" type="ORF">MsAg5_09390</name>
</gene>
<name>A0AAE4MJK9_9EURY</name>
<dbReference type="Gene3D" id="1.25.40.10">
    <property type="entry name" value="Tetratricopeptide repeat domain"/>
    <property type="match status" value="1"/>
</dbReference>
<dbReference type="PROSITE" id="PS50005">
    <property type="entry name" value="TPR"/>
    <property type="match status" value="1"/>
</dbReference>
<dbReference type="SUPFAM" id="SSF48452">
    <property type="entry name" value="TPR-like"/>
    <property type="match status" value="1"/>
</dbReference>
<feature type="repeat" description="TPR" evidence="1">
    <location>
        <begin position="69"/>
        <end position="102"/>
    </location>
</feature>
<dbReference type="AlphaFoldDB" id="A0AAE4MJK9"/>
<evidence type="ECO:0000313" key="3">
    <source>
        <dbReference type="Proteomes" id="UP001271789"/>
    </source>
</evidence>
<dbReference type="Proteomes" id="UP001271789">
    <property type="component" value="Unassembled WGS sequence"/>
</dbReference>
<organism evidence="2 3">
    <name type="scientific">Methanolapillus africanus</name>
    <dbReference type="NCBI Taxonomy" id="3028297"/>
    <lineage>
        <taxon>Archaea</taxon>
        <taxon>Methanobacteriati</taxon>
        <taxon>Methanobacteriota</taxon>
        <taxon>Stenosarchaea group</taxon>
        <taxon>Methanomicrobia</taxon>
        <taxon>Methanosarcinales</taxon>
        <taxon>Methanosarcinaceae</taxon>
        <taxon>Methanolapillus</taxon>
    </lineage>
</organism>
<evidence type="ECO:0000313" key="2">
    <source>
        <dbReference type="EMBL" id="MDV0447066.1"/>
    </source>
</evidence>
<dbReference type="InterPro" id="IPR011990">
    <property type="entry name" value="TPR-like_helical_dom_sf"/>
</dbReference>
<dbReference type="EMBL" id="JAWDKD010000018">
    <property type="protein sequence ID" value="MDV0447066.1"/>
    <property type="molecule type" value="Genomic_DNA"/>
</dbReference>
<sequence>MDQKLMKQLEKWHNNFDNDKIIRAVLEIPEAERDYELTCILARAYNNNDEYDKAIQLLLSVKEQGENDPLWFYRLAYAYFYLDSEEQALELLKRSKELDPDNDDVDELIHLCEEYLSGGENDIEAGLEADSTLYDYTAVVKHDDSISVCFYIEHEKAFAIGEKMYDLNEEAYMNGYNWEAFFNYYLPKYEPDVMDGMDTDPEAGMYVAFYDLTPENEARAEKFIEIIRRLVDNEDELYRIVREESDNILWD</sequence>
<keyword evidence="1" id="KW-0802">TPR repeat</keyword>
<dbReference type="InterPro" id="IPR028956">
    <property type="entry name" value="Imm51"/>
</dbReference>
<comment type="caution">
    <text evidence="2">The sequence shown here is derived from an EMBL/GenBank/DDBJ whole genome shotgun (WGS) entry which is preliminary data.</text>
</comment>
<dbReference type="Pfam" id="PF15595">
    <property type="entry name" value="Imm51"/>
    <property type="match status" value="1"/>
</dbReference>
<dbReference type="InterPro" id="IPR019734">
    <property type="entry name" value="TPR_rpt"/>
</dbReference>
<accession>A0AAE4MJK9</accession>
<reference evidence="2" key="1">
    <citation type="submission" date="2023-06" db="EMBL/GenBank/DDBJ databases">
        <title>Genome sequence of Methanosarcinaceae archaeon Ag5.</title>
        <authorList>
            <person name="Protasov E."/>
            <person name="Platt K."/>
            <person name="Poehlein A."/>
            <person name="Daniel R."/>
            <person name="Brune A."/>
        </authorList>
    </citation>
    <scope>NUCLEOTIDE SEQUENCE</scope>
    <source>
        <strain evidence="2">Ag5</strain>
    </source>
</reference>
<dbReference type="RefSeq" id="WP_338099481.1">
    <property type="nucleotide sequence ID" value="NZ_JAWDKD010000018.1"/>
</dbReference>